<protein>
    <submittedName>
        <fullName evidence="3">Exo-alpha-sialidase</fullName>
    </submittedName>
</protein>
<dbReference type="SUPFAM" id="SSF110296">
    <property type="entry name" value="Oligoxyloglucan reducing end-specific cellobiohydrolase"/>
    <property type="match status" value="2"/>
</dbReference>
<feature type="chain" id="PRO_5046612413" evidence="2">
    <location>
        <begin position="27"/>
        <end position="858"/>
    </location>
</feature>
<keyword evidence="4" id="KW-1185">Reference proteome</keyword>
<comment type="caution">
    <text evidence="3">The sequence shown here is derived from an EMBL/GenBank/DDBJ whole genome shotgun (WGS) entry which is preliminary data.</text>
</comment>
<proteinExistence type="predicted"/>
<dbReference type="InterPro" id="IPR006311">
    <property type="entry name" value="TAT_signal"/>
</dbReference>
<organism evidence="3 4">
    <name type="scientific">Actinoallomurus liliacearum</name>
    <dbReference type="NCBI Taxonomy" id="1080073"/>
    <lineage>
        <taxon>Bacteria</taxon>
        <taxon>Bacillati</taxon>
        <taxon>Actinomycetota</taxon>
        <taxon>Actinomycetes</taxon>
        <taxon>Streptosporangiales</taxon>
        <taxon>Thermomonosporaceae</taxon>
        <taxon>Actinoallomurus</taxon>
    </lineage>
</organism>
<keyword evidence="2" id="KW-0732">Signal</keyword>
<feature type="region of interest" description="Disordered" evidence="1">
    <location>
        <begin position="23"/>
        <end position="73"/>
    </location>
</feature>
<dbReference type="RefSeq" id="WP_345364715.1">
    <property type="nucleotide sequence ID" value="NZ_BAABHJ010000032.1"/>
</dbReference>
<gene>
    <name evidence="3" type="ORF">GCM10023195_72980</name>
</gene>
<feature type="signal peptide" evidence="2">
    <location>
        <begin position="1"/>
        <end position="26"/>
    </location>
</feature>
<dbReference type="PROSITE" id="PS51318">
    <property type="entry name" value="TAT"/>
    <property type="match status" value="1"/>
</dbReference>
<evidence type="ECO:0000313" key="3">
    <source>
        <dbReference type="EMBL" id="GAA4616413.1"/>
    </source>
</evidence>
<accession>A0ABP8TTY1</accession>
<evidence type="ECO:0000256" key="1">
    <source>
        <dbReference type="SAM" id="MobiDB-lite"/>
    </source>
</evidence>
<evidence type="ECO:0000313" key="4">
    <source>
        <dbReference type="Proteomes" id="UP001500212"/>
    </source>
</evidence>
<sequence length="858" mass="91037">MMRQRRLLISLAAAATLVGGAVPALAAPSPKPTPPASARRQFDANHRLQKTRERTAATDREAESGSEVLEGSAQWSEARISPGLQVPGAALGEAAAQAGRLPVRGGTWAQVTTGPYDNDAAGYADPVWSNYGAGWGLVSGRNTALATDGGWLYAGFADGGVWTSRDGGRHWSPAFQHEVTSSIGALWVDPADHSLWVGTGEANTSSDSYAGQGVWRSTDHGRTFRQVGGAELRNGLTFTITASDRYVFAATSRGLWRRGRQDPAGTPWRLVLKPDPNPTDSPYQTSFITDVAIRPGSGGQSVLAVLGWRGGSQYNGFYLSDKGGAAGSFTRIAPAGLDDSDVGRTSLSYTPKGDALYAVIQSPDYTNDGPPAPAQSTALKGVYKSANGDPNGPWTQVADAAELARSGSALAFPSTYEPGIQAWYDEYIRVDPADPQHVYLGLEEIFETRDGGRTWHAIGPYWNLLPQCYTPGGPDKCPFTTHPDQHGIAIGGDGTLYVGNDGGVWSRPTSLGTVAGWADLNRDLHTLQYYYAETGHDPQGGTGIWGGLQDNGTSLLPGRSPTMVSPFGGDGGDVLVDPNSSDRAAVEYTDASIAVTANGGWSDGTTPSFRLISPACEWNSTLPGCDPSPRFIAPFEHDATDLNHWITGGRYVWESTKGFDTVCAGASCDWKPVFDAGDGSSITAVETNHGVSYAGWCGPCNPLDDEGTGFVRGLATNYGGTWHTINAPNLPNRYVAAITTDPADPAHVYVVFSGYSRHWIPEAGVGHVYESRNGGATWTDISGDLPDVPGDDLVVWHGHLVLATDHLVYVADTRTPARWSRLGRGLPHAVAADLALYPSGSALLVATHGRGLWRLTRL</sequence>
<name>A0ABP8TTY1_9ACTN</name>
<dbReference type="Proteomes" id="UP001500212">
    <property type="component" value="Unassembled WGS sequence"/>
</dbReference>
<dbReference type="InterPro" id="IPR015943">
    <property type="entry name" value="WD40/YVTN_repeat-like_dom_sf"/>
</dbReference>
<reference evidence="4" key="1">
    <citation type="journal article" date="2019" name="Int. J. Syst. Evol. Microbiol.">
        <title>The Global Catalogue of Microorganisms (GCM) 10K type strain sequencing project: providing services to taxonomists for standard genome sequencing and annotation.</title>
        <authorList>
            <consortium name="The Broad Institute Genomics Platform"/>
            <consortium name="The Broad Institute Genome Sequencing Center for Infectious Disease"/>
            <person name="Wu L."/>
            <person name="Ma J."/>
        </authorList>
    </citation>
    <scope>NUCLEOTIDE SEQUENCE [LARGE SCALE GENOMIC DNA]</scope>
    <source>
        <strain evidence="4">JCM 17938</strain>
    </source>
</reference>
<dbReference type="Gene3D" id="2.130.10.10">
    <property type="entry name" value="YVTN repeat-like/Quinoprotein amine dehydrogenase"/>
    <property type="match status" value="3"/>
</dbReference>
<feature type="compositionally biased region" description="Basic and acidic residues" evidence="1">
    <location>
        <begin position="40"/>
        <end position="63"/>
    </location>
</feature>
<dbReference type="EMBL" id="BAABHJ010000032">
    <property type="protein sequence ID" value="GAA4616413.1"/>
    <property type="molecule type" value="Genomic_DNA"/>
</dbReference>
<evidence type="ECO:0000256" key="2">
    <source>
        <dbReference type="SAM" id="SignalP"/>
    </source>
</evidence>